<gene>
    <name evidence="2" type="ORF">FSO04_09500</name>
</gene>
<protein>
    <submittedName>
        <fullName evidence="2">DUF2182 domain-containing protein</fullName>
    </submittedName>
</protein>
<dbReference type="RefSeq" id="WP_154559428.1">
    <property type="nucleotide sequence ID" value="NZ_VOSW01000013.1"/>
</dbReference>
<keyword evidence="1" id="KW-0472">Membrane</keyword>
<evidence type="ECO:0000313" key="2">
    <source>
        <dbReference type="EMBL" id="KAE8760306.1"/>
    </source>
</evidence>
<dbReference type="InterPro" id="IPR018688">
    <property type="entry name" value="PpoB2-like"/>
</dbReference>
<dbReference type="OrthoDB" id="980055at2"/>
<feature type="transmembrane region" description="Helical" evidence="1">
    <location>
        <begin position="82"/>
        <end position="104"/>
    </location>
</feature>
<proteinExistence type="predicted"/>
<organism evidence="2 3">
    <name type="scientific">Paraburkholderia madseniana</name>
    <dbReference type="NCBI Taxonomy" id="2599607"/>
    <lineage>
        <taxon>Bacteria</taxon>
        <taxon>Pseudomonadati</taxon>
        <taxon>Pseudomonadota</taxon>
        <taxon>Betaproteobacteria</taxon>
        <taxon>Burkholderiales</taxon>
        <taxon>Burkholderiaceae</taxon>
        <taxon>Paraburkholderia</taxon>
    </lineage>
</organism>
<keyword evidence="1" id="KW-0812">Transmembrane</keyword>
<dbReference type="Pfam" id="PF09948">
    <property type="entry name" value="PpoB2"/>
    <property type="match status" value="1"/>
</dbReference>
<feature type="transmembrane region" description="Helical" evidence="1">
    <location>
        <begin position="154"/>
        <end position="173"/>
    </location>
</feature>
<reference evidence="2 3" key="1">
    <citation type="journal article" date="2020" name="Int. J. Syst. Evol. Microbiol.">
        <title>Paraburkholderia madseniana sp. nov., a phenolic acid-degrading bacterium isolated from acidic forest soil.</title>
        <authorList>
            <person name="Wilhelm R.C."/>
            <person name="Murphy S.J.L."/>
            <person name="Feriancek N.M."/>
            <person name="Karasz D.C."/>
            <person name="DeRito C.M."/>
            <person name="Newman J.D."/>
            <person name="Buckley D.H."/>
        </authorList>
    </citation>
    <scope>NUCLEOTIDE SEQUENCE [LARGE SCALE GENOMIC DNA]</scope>
    <source>
        <strain evidence="2 3">RP11</strain>
    </source>
</reference>
<feature type="transmembrane region" description="Helical" evidence="1">
    <location>
        <begin position="116"/>
        <end position="148"/>
    </location>
</feature>
<accession>A0A6N6WID7</accession>
<name>A0A6N6WID7_9BURK</name>
<sequence>MEHVSATGGCEMSGRAIEARVSQRAFFGVSALLFTVSTAVTIAGAASMSAMGEMPMPGGWTMSVAWMPMCGQKWPGLAASFLGMWIVMMVAMMLPSLVPMLWRYREAVGGASVTGLGWLTVMVGVGYFFVWTAFGIAAFPLGAALAALEMQQPALARAVPFAVGVIVLIAGALQFTAWKTRRLACCRETPRRCLMSSALPADATTAWRHGLRLGLHCSYCCAGLTTVLLVAGGMDLRVMAAVTAAITVERLAPRGERAARVIGVGIVGAGVFLIARAVGLG</sequence>
<evidence type="ECO:0000313" key="3">
    <source>
        <dbReference type="Proteomes" id="UP000463700"/>
    </source>
</evidence>
<dbReference type="Proteomes" id="UP000463700">
    <property type="component" value="Unassembled WGS sequence"/>
</dbReference>
<feature type="transmembrane region" description="Helical" evidence="1">
    <location>
        <begin position="258"/>
        <end position="278"/>
    </location>
</feature>
<feature type="transmembrane region" description="Helical" evidence="1">
    <location>
        <begin position="25"/>
        <end position="46"/>
    </location>
</feature>
<dbReference type="AlphaFoldDB" id="A0A6N6WID7"/>
<dbReference type="EMBL" id="VOSW01000013">
    <property type="protein sequence ID" value="KAE8760306.1"/>
    <property type="molecule type" value="Genomic_DNA"/>
</dbReference>
<evidence type="ECO:0000256" key="1">
    <source>
        <dbReference type="SAM" id="Phobius"/>
    </source>
</evidence>
<keyword evidence="1" id="KW-1133">Transmembrane helix</keyword>
<comment type="caution">
    <text evidence="2">The sequence shown here is derived from an EMBL/GenBank/DDBJ whole genome shotgun (WGS) entry which is preliminary data.</text>
</comment>